<protein>
    <recommendedName>
        <fullName evidence="4">RRM domain-containing protein</fullName>
    </recommendedName>
</protein>
<proteinExistence type="predicted"/>
<feature type="region of interest" description="Disordered" evidence="1">
    <location>
        <begin position="93"/>
        <end position="125"/>
    </location>
</feature>
<dbReference type="Proteomes" id="UP000015354">
    <property type="component" value="Unassembled WGS sequence"/>
</dbReference>
<evidence type="ECO:0000313" key="3">
    <source>
        <dbReference type="Proteomes" id="UP000015354"/>
    </source>
</evidence>
<feature type="compositionally biased region" description="Basic and acidic residues" evidence="1">
    <location>
        <begin position="97"/>
        <end position="106"/>
    </location>
</feature>
<feature type="region of interest" description="Disordered" evidence="1">
    <location>
        <begin position="394"/>
        <end position="420"/>
    </location>
</feature>
<feature type="region of interest" description="Disordered" evidence="1">
    <location>
        <begin position="339"/>
        <end position="367"/>
    </location>
</feature>
<evidence type="ECO:0008006" key="4">
    <source>
        <dbReference type="Google" id="ProtNLM"/>
    </source>
</evidence>
<dbReference type="OrthoDB" id="251492at2759"/>
<feature type="region of interest" description="Disordered" evidence="1">
    <location>
        <begin position="1"/>
        <end position="29"/>
    </location>
</feature>
<dbReference type="AlphaFoldDB" id="S9V3A9"/>
<dbReference type="EMBL" id="ATMH01008565">
    <property type="protein sequence ID" value="EPY21396.1"/>
    <property type="molecule type" value="Genomic_DNA"/>
</dbReference>
<keyword evidence="3" id="KW-1185">Reference proteome</keyword>
<accession>S9V3A9</accession>
<name>S9V3A9_9TRYP</name>
<feature type="compositionally biased region" description="Low complexity" evidence="1">
    <location>
        <begin position="111"/>
        <end position="125"/>
    </location>
</feature>
<evidence type="ECO:0000256" key="1">
    <source>
        <dbReference type="SAM" id="MobiDB-lite"/>
    </source>
</evidence>
<organism evidence="2 3">
    <name type="scientific">Strigomonas culicis</name>
    <dbReference type="NCBI Taxonomy" id="28005"/>
    <lineage>
        <taxon>Eukaryota</taxon>
        <taxon>Discoba</taxon>
        <taxon>Euglenozoa</taxon>
        <taxon>Kinetoplastea</taxon>
        <taxon>Metakinetoplastina</taxon>
        <taxon>Trypanosomatida</taxon>
        <taxon>Trypanosomatidae</taxon>
        <taxon>Strigomonadinae</taxon>
        <taxon>Strigomonas</taxon>
    </lineage>
</organism>
<reference evidence="2 3" key="1">
    <citation type="journal article" date="2013" name="PLoS ONE">
        <title>Predicting the Proteins of Angomonas deanei, Strigomonas culicis and Their Respective Endosymbionts Reveals New Aspects of the Trypanosomatidae Family.</title>
        <authorList>
            <person name="Motta M.C."/>
            <person name="Martins A.C."/>
            <person name="de Souza S.S."/>
            <person name="Catta-Preta C.M."/>
            <person name="Silva R."/>
            <person name="Klein C.C."/>
            <person name="de Almeida L.G."/>
            <person name="de Lima Cunha O."/>
            <person name="Ciapina L.P."/>
            <person name="Brocchi M."/>
            <person name="Colabardini A.C."/>
            <person name="de Araujo Lima B."/>
            <person name="Machado C.R."/>
            <person name="de Almeida Soares C.M."/>
            <person name="Probst C.M."/>
            <person name="de Menezes C.B."/>
            <person name="Thompson C.E."/>
            <person name="Bartholomeu D.C."/>
            <person name="Gradia D.F."/>
            <person name="Pavoni D.P."/>
            <person name="Grisard E.C."/>
            <person name="Fantinatti-Garboggini F."/>
            <person name="Marchini F.K."/>
            <person name="Rodrigues-Luiz G.F."/>
            <person name="Wagner G."/>
            <person name="Goldman G.H."/>
            <person name="Fietto J.L."/>
            <person name="Elias M.C."/>
            <person name="Goldman M.H."/>
            <person name="Sagot M.F."/>
            <person name="Pereira M."/>
            <person name="Stoco P.H."/>
            <person name="de Mendonca-Neto R.P."/>
            <person name="Teixeira S.M."/>
            <person name="Maciel T.E."/>
            <person name="de Oliveira Mendes T.A."/>
            <person name="Urmenyi T.P."/>
            <person name="de Souza W."/>
            <person name="Schenkman S."/>
            <person name="de Vasconcelos A.T."/>
        </authorList>
    </citation>
    <scope>NUCLEOTIDE SEQUENCE [LARGE SCALE GENOMIC DNA]</scope>
</reference>
<gene>
    <name evidence="2" type="ORF">STCU_08565</name>
</gene>
<evidence type="ECO:0000313" key="2">
    <source>
        <dbReference type="EMBL" id="EPY21396.1"/>
    </source>
</evidence>
<comment type="caution">
    <text evidence="2">The sequence shown here is derived from an EMBL/GenBank/DDBJ whole genome shotgun (WGS) entry which is preliminary data.</text>
</comment>
<sequence length="420" mass="45202">MTLPDPVVKPNAAGTIGSPLPPSAAATAGSGSAAGVVMRPYKDDVYYHVYLIYAERDEAETVARFVAKRWGAPPAEGAAAAVATPKAEAAAALRGKQVKERREREAGGQSPAAEEPTAARATVTTRSRLQRNASLVLKGLPNLYRSELIVAEIMKSHAAAAAAAKAATGRVTSPTSNFTLSSASTGTALPLPGGAAAGKPYFRYCPSYVRLHRGERGAFKNVVFIKYKNREEAEDSKLRLEHLRTGTRLLRVEYKKKVPAAGREGADDAEDAARTEEMLHQLVRDLRVSAEHEGFSYTKSDLSREELKILKQLCQSYGLAFELRDAKVVVRRQLGAAHQMHPTPGSAPARVGSPSPGMRPQPTPTWAPKTPAAFASTNYKSIKHWRDVRTQTKETHSLGIVRPLGPEDVAPFSAGRGRPV</sequence>